<dbReference type="STRING" id="355243.SAMN03080615_01161"/>
<comment type="similarity">
    <text evidence="6">Belongs to the zinc-containing alcohol dehydrogenase family.</text>
</comment>
<dbReference type="SUPFAM" id="SSF51735">
    <property type="entry name" value="NAD(P)-binding Rossmann-fold domains"/>
    <property type="match status" value="1"/>
</dbReference>
<dbReference type="GO" id="GO:0046294">
    <property type="term" value="P:formaldehyde catabolic process"/>
    <property type="evidence" value="ECO:0007669"/>
    <property type="project" value="TreeGrafter"/>
</dbReference>
<dbReference type="SMART" id="SM00829">
    <property type="entry name" value="PKS_ER"/>
    <property type="match status" value="1"/>
</dbReference>
<dbReference type="Pfam" id="PF08240">
    <property type="entry name" value="ADH_N"/>
    <property type="match status" value="1"/>
</dbReference>
<dbReference type="GO" id="GO:0051903">
    <property type="term" value="F:S-(hydroxymethyl)glutathione dehydrogenase [NAD(P)+] activity"/>
    <property type="evidence" value="ECO:0007669"/>
    <property type="project" value="TreeGrafter"/>
</dbReference>
<reference evidence="9" key="1">
    <citation type="submission" date="2016-10" db="EMBL/GenBank/DDBJ databases">
        <authorList>
            <person name="Varghese N."/>
            <person name="Submissions S."/>
        </authorList>
    </citation>
    <scope>NUCLEOTIDE SEQUENCE [LARGE SCALE GENOMIC DNA]</scope>
    <source>
        <strain evidence="9">DSM 18887</strain>
    </source>
</reference>
<dbReference type="SUPFAM" id="SSF50129">
    <property type="entry name" value="GroES-like"/>
    <property type="match status" value="1"/>
</dbReference>
<dbReference type="PROSITE" id="PS00059">
    <property type="entry name" value="ADH_ZINC"/>
    <property type="match status" value="1"/>
</dbReference>
<dbReference type="InterPro" id="IPR020843">
    <property type="entry name" value="ER"/>
</dbReference>
<dbReference type="EMBL" id="FOGB01000002">
    <property type="protein sequence ID" value="SEQ31150.1"/>
    <property type="molecule type" value="Genomic_DNA"/>
</dbReference>
<evidence type="ECO:0000256" key="1">
    <source>
        <dbReference type="ARBA" id="ARBA00001947"/>
    </source>
</evidence>
<dbReference type="InterPro" id="IPR013154">
    <property type="entry name" value="ADH-like_N"/>
</dbReference>
<proteinExistence type="inferred from homology"/>
<dbReference type="Proteomes" id="UP000198749">
    <property type="component" value="Unassembled WGS sequence"/>
</dbReference>
<protein>
    <submittedName>
        <fullName evidence="8">Aryl-alcohol dehydrogenase</fullName>
    </submittedName>
</protein>
<comment type="cofactor">
    <cofactor evidence="1 6">
        <name>Zn(2+)</name>
        <dbReference type="ChEBI" id="CHEBI:29105"/>
    </cofactor>
</comment>
<organism evidence="8 9">
    <name type="scientific">Amphritea atlantica</name>
    <dbReference type="NCBI Taxonomy" id="355243"/>
    <lineage>
        <taxon>Bacteria</taxon>
        <taxon>Pseudomonadati</taxon>
        <taxon>Pseudomonadota</taxon>
        <taxon>Gammaproteobacteria</taxon>
        <taxon>Oceanospirillales</taxon>
        <taxon>Oceanospirillaceae</taxon>
        <taxon>Amphritea</taxon>
    </lineage>
</organism>
<evidence type="ECO:0000256" key="2">
    <source>
        <dbReference type="ARBA" id="ARBA00022723"/>
    </source>
</evidence>
<keyword evidence="3 6" id="KW-0862">Zinc</keyword>
<dbReference type="InterPro" id="IPR002328">
    <property type="entry name" value="ADH_Zn_CS"/>
</dbReference>
<accession>A0A1H9EZI9</accession>
<dbReference type="Pfam" id="PF00107">
    <property type="entry name" value="ADH_zinc_N"/>
    <property type="match status" value="1"/>
</dbReference>
<dbReference type="CDD" id="cd08278">
    <property type="entry name" value="benzyl_alcohol_DH"/>
    <property type="match status" value="1"/>
</dbReference>
<dbReference type="FunFam" id="3.40.50.720:FF:000003">
    <property type="entry name" value="S-(hydroxymethyl)glutathione dehydrogenase"/>
    <property type="match status" value="1"/>
</dbReference>
<dbReference type="GO" id="GO:0008270">
    <property type="term" value="F:zinc ion binding"/>
    <property type="evidence" value="ECO:0007669"/>
    <property type="project" value="InterPro"/>
</dbReference>
<evidence type="ECO:0000256" key="4">
    <source>
        <dbReference type="ARBA" id="ARBA00023002"/>
    </source>
</evidence>
<evidence type="ECO:0000256" key="5">
    <source>
        <dbReference type="ARBA" id="ARBA00023027"/>
    </source>
</evidence>
<keyword evidence="5" id="KW-0520">NAD</keyword>
<dbReference type="InterPro" id="IPR036291">
    <property type="entry name" value="NAD(P)-bd_dom_sf"/>
</dbReference>
<dbReference type="PANTHER" id="PTHR43880">
    <property type="entry name" value="ALCOHOL DEHYDROGENASE"/>
    <property type="match status" value="1"/>
</dbReference>
<evidence type="ECO:0000313" key="8">
    <source>
        <dbReference type="EMBL" id="SEQ31150.1"/>
    </source>
</evidence>
<dbReference type="Gene3D" id="3.90.180.10">
    <property type="entry name" value="Medium-chain alcohol dehydrogenases, catalytic domain"/>
    <property type="match status" value="1"/>
</dbReference>
<name>A0A1H9EZI9_9GAMM</name>
<dbReference type="OrthoDB" id="9770544at2"/>
<evidence type="ECO:0000256" key="3">
    <source>
        <dbReference type="ARBA" id="ARBA00022833"/>
    </source>
</evidence>
<sequence>MKIQAAVARTVHGPLTLEGLELEEPRADEILVRVVATGVCHTDIVVRDGMLPTPMPVVLGHEGAGVVEKVGASVTKVAPGDHVVMTYNSCGGCPSCEEHAPSYCHEFFPRNFFATREDGTTALSKEGEVIQSNFFGQSSFATHALCHERNIVKVTDAVSLDLLGPLACGVQTGAGAVINALQVKAGRSIAIFGTGSVGLSAVMAAHAMGATTIIAVDMNDERLAFAEEVGATHSLNPSNGDVTAAIMEITGYGVDYALDTTGLTPVIRGAVLSLAPRGCCGVLGASAPGSEIVLDEVHFMSGGRRLIGIVEGESNPDSFIPQLIDLYQQGKFPFDKMVRFYPFEQINEAIADSESGVTIKPVVRM</sequence>
<keyword evidence="4" id="KW-0560">Oxidoreductase</keyword>
<evidence type="ECO:0000259" key="7">
    <source>
        <dbReference type="SMART" id="SM00829"/>
    </source>
</evidence>
<dbReference type="InterPro" id="IPR011032">
    <property type="entry name" value="GroES-like_sf"/>
</dbReference>
<dbReference type="InterPro" id="IPR013149">
    <property type="entry name" value="ADH-like_C"/>
</dbReference>
<dbReference type="PANTHER" id="PTHR43880:SF12">
    <property type="entry name" value="ALCOHOL DEHYDROGENASE CLASS-3"/>
    <property type="match status" value="1"/>
</dbReference>
<dbReference type="AlphaFoldDB" id="A0A1H9EZI9"/>
<keyword evidence="2 6" id="KW-0479">Metal-binding</keyword>
<feature type="domain" description="Enoyl reductase (ER)" evidence="7">
    <location>
        <begin position="13"/>
        <end position="363"/>
    </location>
</feature>
<gene>
    <name evidence="8" type="ORF">SAMN03080615_01161</name>
</gene>
<evidence type="ECO:0000256" key="6">
    <source>
        <dbReference type="RuleBase" id="RU361277"/>
    </source>
</evidence>
<evidence type="ECO:0000313" key="9">
    <source>
        <dbReference type="Proteomes" id="UP000198749"/>
    </source>
</evidence>
<dbReference type="GO" id="GO:0005829">
    <property type="term" value="C:cytosol"/>
    <property type="evidence" value="ECO:0007669"/>
    <property type="project" value="TreeGrafter"/>
</dbReference>
<dbReference type="RefSeq" id="WP_091355157.1">
    <property type="nucleotide sequence ID" value="NZ_AP025284.1"/>
</dbReference>
<keyword evidence="9" id="KW-1185">Reference proteome</keyword>
<dbReference type="Gene3D" id="3.40.50.720">
    <property type="entry name" value="NAD(P)-binding Rossmann-like Domain"/>
    <property type="match status" value="1"/>
</dbReference>